<comment type="similarity">
    <text evidence="1 7">Belongs to the MICOS complex subunit Mic60 family.</text>
</comment>
<dbReference type="InParanoid" id="B3S3B5"/>
<evidence type="ECO:0000256" key="1">
    <source>
        <dbReference type="ARBA" id="ARBA00010877"/>
    </source>
</evidence>
<gene>
    <name evidence="8" type="ORF">TRIADDRAFT_28229</name>
</gene>
<dbReference type="EMBL" id="DS985248">
    <property type="protein sequence ID" value="EDV22939.1"/>
    <property type="molecule type" value="Genomic_DNA"/>
</dbReference>
<dbReference type="KEGG" id="tad:TRIADDRAFT_28229"/>
<dbReference type="HOGENOM" id="CLU_008024_2_1_1"/>
<keyword evidence="4" id="KW-1133">Transmembrane helix</keyword>
<dbReference type="PANTHER" id="PTHR15415">
    <property type="entry name" value="MITOFILIN"/>
    <property type="match status" value="1"/>
</dbReference>
<dbReference type="PANTHER" id="PTHR15415:SF7">
    <property type="entry name" value="MICOS COMPLEX SUBUNIT MIC60"/>
    <property type="match status" value="1"/>
</dbReference>
<comment type="subunit">
    <text evidence="7">Component of the mitochondrial contact site and cristae organizing system (MICOS) complex.</text>
</comment>
<comment type="subcellular location">
    <subcellularLocation>
        <location evidence="7">Mitochondrion inner membrane</location>
        <topology evidence="7">Single-pass membrane protein</topology>
    </subcellularLocation>
</comment>
<evidence type="ECO:0000256" key="2">
    <source>
        <dbReference type="ARBA" id="ARBA00022692"/>
    </source>
</evidence>
<protein>
    <recommendedName>
        <fullName evidence="7">MICOS complex subunit MIC60</fullName>
    </recommendedName>
    <alternativeName>
        <fullName evidence="7">Mitofilin</fullName>
    </alternativeName>
</protein>
<dbReference type="STRING" id="10228.B3S3B5"/>
<dbReference type="PhylomeDB" id="B3S3B5"/>
<evidence type="ECO:0000313" key="8">
    <source>
        <dbReference type="EMBL" id="EDV22939.1"/>
    </source>
</evidence>
<dbReference type="RefSeq" id="XP_002114805.1">
    <property type="nucleotide sequence ID" value="XM_002114769.1"/>
</dbReference>
<keyword evidence="6" id="KW-0472">Membrane</keyword>
<evidence type="ECO:0000256" key="4">
    <source>
        <dbReference type="ARBA" id="ARBA00022989"/>
    </source>
</evidence>
<dbReference type="OMA" id="QILWAAC"/>
<dbReference type="Pfam" id="PF09731">
    <property type="entry name" value="Mitofilin"/>
    <property type="match status" value="1"/>
</dbReference>
<keyword evidence="3 7" id="KW-0999">Mitochondrion inner membrane</keyword>
<name>B3S3B5_TRIAD</name>
<evidence type="ECO:0000256" key="7">
    <source>
        <dbReference type="RuleBase" id="RU363000"/>
    </source>
</evidence>
<evidence type="ECO:0000313" key="9">
    <source>
        <dbReference type="Proteomes" id="UP000009022"/>
    </source>
</evidence>
<organism evidence="8 9">
    <name type="scientific">Trichoplax adhaerens</name>
    <name type="common">Trichoplax reptans</name>
    <dbReference type="NCBI Taxonomy" id="10228"/>
    <lineage>
        <taxon>Eukaryota</taxon>
        <taxon>Metazoa</taxon>
        <taxon>Placozoa</taxon>
        <taxon>Uniplacotomia</taxon>
        <taxon>Trichoplacea</taxon>
        <taxon>Trichoplacidae</taxon>
        <taxon>Trichoplax</taxon>
    </lineage>
</organism>
<comment type="function">
    <text evidence="7">Component of the MICOS complex, a large protein complex of the mitochondrial inner membrane that plays crucial roles in the maintenance of crista junctions, inner membrane architecture, and formation of contact sites to the outer membrane.</text>
</comment>
<keyword evidence="2 7" id="KW-0812">Transmembrane</keyword>
<reference evidence="8 9" key="1">
    <citation type="journal article" date="2008" name="Nature">
        <title>The Trichoplax genome and the nature of placozoans.</title>
        <authorList>
            <person name="Srivastava M."/>
            <person name="Begovic E."/>
            <person name="Chapman J."/>
            <person name="Putnam N.H."/>
            <person name="Hellsten U."/>
            <person name="Kawashima T."/>
            <person name="Kuo A."/>
            <person name="Mitros T."/>
            <person name="Salamov A."/>
            <person name="Carpenter M.L."/>
            <person name="Signorovitch A.Y."/>
            <person name="Moreno M.A."/>
            <person name="Kamm K."/>
            <person name="Grimwood J."/>
            <person name="Schmutz J."/>
            <person name="Shapiro H."/>
            <person name="Grigoriev I.V."/>
            <person name="Buss L.W."/>
            <person name="Schierwater B."/>
            <person name="Dellaporta S.L."/>
            <person name="Rokhsar D.S."/>
        </authorList>
    </citation>
    <scope>NUCLEOTIDE SEQUENCE [LARGE SCALE GENOMIC DNA]</scope>
    <source>
        <strain evidence="8 9">Grell-BS-1999</strain>
    </source>
</reference>
<dbReference type="GeneID" id="6755842"/>
<dbReference type="AlphaFoldDB" id="B3S3B5"/>
<dbReference type="GO" id="GO:0005743">
    <property type="term" value="C:mitochondrial inner membrane"/>
    <property type="evidence" value="ECO:0007669"/>
    <property type="project" value="UniProtKB-SubCell"/>
</dbReference>
<keyword evidence="9" id="KW-1185">Reference proteome</keyword>
<dbReference type="eggNOG" id="KOG1854">
    <property type="taxonomic scope" value="Eukaryota"/>
</dbReference>
<evidence type="ECO:0000256" key="3">
    <source>
        <dbReference type="ARBA" id="ARBA00022792"/>
    </source>
</evidence>
<keyword evidence="5 7" id="KW-0496">Mitochondrion</keyword>
<dbReference type="CTD" id="6755842"/>
<sequence>IIELQNDFEIDLRRQLQRQSAAHSDHLQQTLQEQAGSLEEKWSHETANRISELEKKHHLELKAVLSRLHGIEHAIVEKSELLQKGKQAQELWLACQSLDAALSTDVTDNITCPLKEHFLTVEKLLDDEPLANIVLQIIPKVAIERGVYTEEGLMQRFVRVKKIAQRVNLVGEERVGLLTYALSYFQSILMLNVKPNLDVKEINPKDMDTYKLLAYADHYLFHGELEQAVRFVNQLRGEPRRVASDWLREARLLLETRQAVNIIKQLSTTYGMRSL</sequence>
<dbReference type="Proteomes" id="UP000009022">
    <property type="component" value="Unassembled WGS sequence"/>
</dbReference>
<accession>B3S3B5</accession>
<dbReference type="InterPro" id="IPR019133">
    <property type="entry name" value="MIC60"/>
</dbReference>
<evidence type="ECO:0000256" key="5">
    <source>
        <dbReference type="ARBA" id="ARBA00023128"/>
    </source>
</evidence>
<feature type="non-terminal residue" evidence="8">
    <location>
        <position position="1"/>
    </location>
</feature>
<proteinExistence type="inferred from homology"/>
<evidence type="ECO:0000256" key="6">
    <source>
        <dbReference type="ARBA" id="ARBA00023136"/>
    </source>
</evidence>
<dbReference type="OrthoDB" id="10261039at2759"/>